<evidence type="ECO:0008006" key="4">
    <source>
        <dbReference type="Google" id="ProtNLM"/>
    </source>
</evidence>
<sequence length="411" mass="45014">MPLARLANEPHRVFFPLGILASILGVALWPLHFGGILAAWPLEAHARLMVVGFGGCFIVGFLGTAGPRLLGSFPWTTPEVVAHATTSGAIITLLMLGQVPAADTVTGFWLAGVLASLGVRFVFGRKDVPPPGFPIAVLGVVGACIGSFALAIHSVVHLSPLWHSFWRLMLFQGFLWLPILGVAPYLLPRFFGKSSPHSLDESRSIPRGWWRPFFISVIAGLLMIYSFEVEARGLLRPGMWLRAAVVGVSIAFSVPGWLGWGGVNAVGRGLRWVVPCALAGWIAAGWFVPLRIGLLHGMFIGATGLIMIGVATRVVLGHGGRHDRLQSPMKWFHAVWALLLLVAATRITPEFVPKIRISHYIYAASFWTITMLFWAWRLRLEFAKPKPIKLLQPSFGRSGWRLPNLDLRRGA</sequence>
<feature type="transmembrane region" description="Helical" evidence="1">
    <location>
        <begin position="359"/>
        <end position="376"/>
    </location>
</feature>
<feature type="transmembrane region" description="Helical" evidence="1">
    <location>
        <begin position="46"/>
        <end position="68"/>
    </location>
</feature>
<feature type="transmembrane region" description="Helical" evidence="1">
    <location>
        <begin position="135"/>
        <end position="156"/>
    </location>
</feature>
<dbReference type="InterPro" id="IPR010266">
    <property type="entry name" value="NnrS"/>
</dbReference>
<feature type="transmembrane region" description="Helical" evidence="1">
    <location>
        <begin position="294"/>
        <end position="316"/>
    </location>
</feature>
<organism evidence="2 3">
    <name type="scientific">Haloferula sargassicola</name>
    <dbReference type="NCBI Taxonomy" id="490096"/>
    <lineage>
        <taxon>Bacteria</taxon>
        <taxon>Pseudomonadati</taxon>
        <taxon>Verrucomicrobiota</taxon>
        <taxon>Verrucomicrobiia</taxon>
        <taxon>Verrucomicrobiales</taxon>
        <taxon>Verrucomicrobiaceae</taxon>
        <taxon>Haloferula</taxon>
    </lineage>
</organism>
<feature type="transmembrane region" description="Helical" evidence="1">
    <location>
        <begin position="270"/>
        <end position="288"/>
    </location>
</feature>
<feature type="transmembrane region" description="Helical" evidence="1">
    <location>
        <begin position="168"/>
        <end position="187"/>
    </location>
</feature>
<keyword evidence="1" id="KW-0812">Transmembrane</keyword>
<proteinExistence type="predicted"/>
<protein>
    <recommendedName>
        <fullName evidence="4">NnrS family protein</fullName>
    </recommendedName>
</protein>
<gene>
    <name evidence="2" type="ORF">Hsar01_01027</name>
</gene>
<keyword evidence="3" id="KW-1185">Reference proteome</keyword>
<dbReference type="Proteomes" id="UP001476282">
    <property type="component" value="Unassembled WGS sequence"/>
</dbReference>
<feature type="transmembrane region" description="Helical" evidence="1">
    <location>
        <begin position="80"/>
        <end position="99"/>
    </location>
</feature>
<evidence type="ECO:0000313" key="2">
    <source>
        <dbReference type="EMBL" id="GAA5481816.1"/>
    </source>
</evidence>
<keyword evidence="1" id="KW-0472">Membrane</keyword>
<feature type="transmembrane region" description="Helical" evidence="1">
    <location>
        <begin position="12"/>
        <end position="40"/>
    </location>
</feature>
<reference evidence="2 3" key="1">
    <citation type="submission" date="2024-02" db="EMBL/GenBank/DDBJ databases">
        <title>Haloferula sargassicola NBRC 104335.</title>
        <authorList>
            <person name="Ichikawa N."/>
            <person name="Katano-Makiyama Y."/>
            <person name="Hidaka K."/>
        </authorList>
    </citation>
    <scope>NUCLEOTIDE SEQUENCE [LARGE SCALE GENOMIC DNA]</scope>
    <source>
        <strain evidence="2 3">NBRC 104335</strain>
    </source>
</reference>
<dbReference type="Pfam" id="PF05940">
    <property type="entry name" value="NnrS"/>
    <property type="match status" value="1"/>
</dbReference>
<feature type="transmembrane region" description="Helical" evidence="1">
    <location>
        <begin position="239"/>
        <end position="258"/>
    </location>
</feature>
<name>A0ABP9UN86_9BACT</name>
<dbReference type="RefSeq" id="WP_353565965.1">
    <property type="nucleotide sequence ID" value="NZ_BAABRI010000005.1"/>
</dbReference>
<dbReference type="EMBL" id="BAABRI010000005">
    <property type="protein sequence ID" value="GAA5481816.1"/>
    <property type="molecule type" value="Genomic_DNA"/>
</dbReference>
<evidence type="ECO:0000256" key="1">
    <source>
        <dbReference type="SAM" id="Phobius"/>
    </source>
</evidence>
<keyword evidence="1" id="KW-1133">Transmembrane helix</keyword>
<feature type="transmembrane region" description="Helical" evidence="1">
    <location>
        <begin position="328"/>
        <end position="347"/>
    </location>
</feature>
<feature type="transmembrane region" description="Helical" evidence="1">
    <location>
        <begin position="208"/>
        <end position="227"/>
    </location>
</feature>
<comment type="caution">
    <text evidence="2">The sequence shown here is derived from an EMBL/GenBank/DDBJ whole genome shotgun (WGS) entry which is preliminary data.</text>
</comment>
<evidence type="ECO:0000313" key="3">
    <source>
        <dbReference type="Proteomes" id="UP001476282"/>
    </source>
</evidence>
<accession>A0ABP9UN86</accession>
<feature type="transmembrane region" description="Helical" evidence="1">
    <location>
        <begin position="105"/>
        <end position="123"/>
    </location>
</feature>